<organism evidence="1 2">
    <name type="scientific">Candidatus Mycobacterium methanotrophicum</name>
    <dbReference type="NCBI Taxonomy" id="2943498"/>
    <lineage>
        <taxon>Bacteria</taxon>
        <taxon>Bacillati</taxon>
        <taxon>Actinomycetota</taxon>
        <taxon>Actinomycetes</taxon>
        <taxon>Mycobacteriales</taxon>
        <taxon>Mycobacteriaceae</taxon>
        <taxon>Mycobacterium</taxon>
    </lineage>
</organism>
<dbReference type="Proteomes" id="UP001056610">
    <property type="component" value="Chromosome"/>
</dbReference>
<gene>
    <name evidence="1" type="ORF">M5I08_15195</name>
</gene>
<sequence>MAICAPQGFEYVVGFLGVVEAGFVAVPLSAPRFGAHDERLSAALRDNSPAAILTPSAVVNDVVSCARALPLPLPAVIEIDALDLDTPADLLHQHGADQNSSATIRFGFDSSADRRREYLREMSSNAVRPFRGQRVRFHRRIPRSSRGRPSITTWACCSELSVQCWISPIKENPD</sequence>
<protein>
    <recommendedName>
        <fullName evidence="3">AMP-dependent synthetase/ligase domain-containing protein</fullName>
    </recommendedName>
</protein>
<proteinExistence type="predicted"/>
<reference evidence="1" key="1">
    <citation type="submission" date="2022-05" db="EMBL/GenBank/DDBJ databases">
        <title>A methanotrophic Mycobacterium dominates a cave microbial ecosystem.</title>
        <authorList>
            <person name="Van Spanning R.J.M."/>
            <person name="Guan Q."/>
            <person name="Melkonian C."/>
            <person name="Gallant J."/>
            <person name="Polerecky L."/>
            <person name="Flot J.-F."/>
            <person name="Brandt B.W."/>
            <person name="Braster M."/>
            <person name="Iturbe Espinoza P."/>
            <person name="Aerts J."/>
            <person name="Meima-Franke M."/>
            <person name="Piersma S.R."/>
            <person name="Bunduc C."/>
            <person name="Ummels R."/>
            <person name="Pain A."/>
            <person name="Fleming E.J."/>
            <person name="van der Wel N."/>
            <person name="Gherman V.D."/>
            <person name="Sarbu S.M."/>
            <person name="Bodelier P.L.E."/>
            <person name="Bitter W."/>
        </authorList>
    </citation>
    <scope>NUCLEOTIDE SEQUENCE</scope>
    <source>
        <strain evidence="1">Sulfur Cave</strain>
    </source>
</reference>
<evidence type="ECO:0000313" key="2">
    <source>
        <dbReference type="Proteomes" id="UP001056610"/>
    </source>
</evidence>
<dbReference type="EMBL" id="CP097320">
    <property type="protein sequence ID" value="UQX09673.1"/>
    <property type="molecule type" value="Genomic_DNA"/>
</dbReference>
<accession>A0ABY4QFG7</accession>
<evidence type="ECO:0008006" key="3">
    <source>
        <dbReference type="Google" id="ProtNLM"/>
    </source>
</evidence>
<keyword evidence="2" id="KW-1185">Reference proteome</keyword>
<name>A0ABY4QFG7_9MYCO</name>
<evidence type="ECO:0000313" key="1">
    <source>
        <dbReference type="EMBL" id="UQX09673.1"/>
    </source>
</evidence>
<dbReference type="RefSeq" id="WP_219069745.1">
    <property type="nucleotide sequence ID" value="NZ_CAJUXY010000064.1"/>
</dbReference>